<organism evidence="2 3">
    <name type="scientific">Plantactinospora siamensis</name>
    <dbReference type="NCBI Taxonomy" id="555372"/>
    <lineage>
        <taxon>Bacteria</taxon>
        <taxon>Bacillati</taxon>
        <taxon>Actinomycetota</taxon>
        <taxon>Actinomycetes</taxon>
        <taxon>Micromonosporales</taxon>
        <taxon>Micromonosporaceae</taxon>
        <taxon>Plantactinospora</taxon>
    </lineage>
</organism>
<evidence type="ECO:0000313" key="2">
    <source>
        <dbReference type="EMBL" id="MFC0563212.1"/>
    </source>
</evidence>
<dbReference type="EMBL" id="JBHLUE010000002">
    <property type="protein sequence ID" value="MFC0563212.1"/>
    <property type="molecule type" value="Genomic_DNA"/>
</dbReference>
<sequence>MHRLSASIAAGALGLGLLATGQPAVAATSYDQPLVTVNSTLVNVGFSDMVKSAATGRILISSGKDYDTLQVADLDGGIIGTVPGQAGASGLTLSKDGRTAYAALFDAGAISAIDVATGTETARYVVGADTCPYDLALAGGKLWFSYGCYGISPARLGSVDLGDPAAPMTLDQGDYLTFTPRLESGSIDDGLLFAVVEGVYPNRLISYDVSGGTAVRRTALEDTLQSVSEFAVTPDGSAVIVATPGEYQFTTKLARYSATDLTEQGRYAVPGSVVSLGVEPDGRMATYSDDQGLAYFAPGEYEPRWMVYQDFAPGLEPAHRGIALGDQDRLYVATRYISNSMMNLTAVDAVQPPVEVTPLETSLSVDAPASVAVRKPANFTGRLATLGDTEVGVQTVHVTREDKRGAVALPDVQTAADGSFTVTDVPRVAGATSWRFVFDGTEQLYGSRYLVQLKAS</sequence>
<protein>
    <submittedName>
        <fullName evidence="2">YncE family protein</fullName>
    </submittedName>
</protein>
<dbReference type="RefSeq" id="WP_377335524.1">
    <property type="nucleotide sequence ID" value="NZ_JBHLUE010000002.1"/>
</dbReference>
<dbReference type="InterPro" id="IPR017868">
    <property type="entry name" value="Filamin/ABP280_repeat-like"/>
</dbReference>
<dbReference type="Gene3D" id="2.130.10.10">
    <property type="entry name" value="YVTN repeat-like/Quinoprotein amine dehydrogenase"/>
    <property type="match status" value="1"/>
</dbReference>
<dbReference type="InterPro" id="IPR015943">
    <property type="entry name" value="WD40/YVTN_repeat-like_dom_sf"/>
</dbReference>
<keyword evidence="3" id="KW-1185">Reference proteome</keyword>
<accession>A0ABV6NSG4</accession>
<dbReference type="Proteomes" id="UP001589894">
    <property type="component" value="Unassembled WGS sequence"/>
</dbReference>
<dbReference type="InterPro" id="IPR011045">
    <property type="entry name" value="N2O_reductase_N"/>
</dbReference>
<feature type="signal peptide" evidence="1">
    <location>
        <begin position="1"/>
        <end position="26"/>
    </location>
</feature>
<keyword evidence="1" id="KW-0732">Signal</keyword>
<feature type="chain" id="PRO_5046790907" evidence="1">
    <location>
        <begin position="27"/>
        <end position="456"/>
    </location>
</feature>
<reference evidence="2 3" key="1">
    <citation type="submission" date="2024-09" db="EMBL/GenBank/DDBJ databases">
        <authorList>
            <person name="Sun Q."/>
            <person name="Mori K."/>
        </authorList>
    </citation>
    <scope>NUCLEOTIDE SEQUENCE [LARGE SCALE GENOMIC DNA]</scope>
    <source>
        <strain evidence="2 3">TBRC 2205</strain>
    </source>
</reference>
<name>A0ABV6NSG4_9ACTN</name>
<comment type="caution">
    <text evidence="2">The sequence shown here is derived from an EMBL/GenBank/DDBJ whole genome shotgun (WGS) entry which is preliminary data.</text>
</comment>
<proteinExistence type="predicted"/>
<dbReference type="PROSITE" id="PS50194">
    <property type="entry name" value="FILAMIN_REPEAT"/>
    <property type="match status" value="1"/>
</dbReference>
<evidence type="ECO:0000313" key="3">
    <source>
        <dbReference type="Proteomes" id="UP001589894"/>
    </source>
</evidence>
<evidence type="ECO:0000256" key="1">
    <source>
        <dbReference type="SAM" id="SignalP"/>
    </source>
</evidence>
<gene>
    <name evidence="2" type="ORF">ACFFHU_03390</name>
</gene>
<dbReference type="SUPFAM" id="SSF50974">
    <property type="entry name" value="Nitrous oxide reductase, N-terminal domain"/>
    <property type="match status" value="1"/>
</dbReference>